<reference evidence="3" key="1">
    <citation type="submission" date="2022-06" db="EMBL/GenBank/DDBJ databases">
        <title>Complete Genome Sequence of Arcanobacterium pinnipediorum strain DSM 28752 isolated from a harbour seal.</title>
        <authorList>
            <person name="Borowiak M."/>
            <person name="Kreitlow A."/>
            <person name="Alssahen M."/>
            <person name="Malorny B."/>
            <person name="Laemmler C."/>
            <person name="Prenger-Berninghoff E."/>
            <person name="Siebert U."/>
            <person name="Ploetz M."/>
            <person name="Abdulmawjood A."/>
        </authorList>
    </citation>
    <scope>NUCLEOTIDE SEQUENCE</scope>
    <source>
        <strain evidence="3">DSM 28752</strain>
    </source>
</reference>
<dbReference type="SUPFAM" id="SSF56801">
    <property type="entry name" value="Acetyl-CoA synthetase-like"/>
    <property type="match status" value="1"/>
</dbReference>
<gene>
    <name evidence="3" type="ORF">NG665_07115</name>
</gene>
<dbReference type="PROSITE" id="PS00455">
    <property type="entry name" value="AMP_BINDING"/>
    <property type="match status" value="1"/>
</dbReference>
<dbReference type="InterPro" id="IPR045851">
    <property type="entry name" value="AMP-bd_C_sf"/>
</dbReference>
<dbReference type="Pfam" id="PF13193">
    <property type="entry name" value="AMP-binding_C"/>
    <property type="match status" value="1"/>
</dbReference>
<dbReference type="Proteomes" id="UP001056109">
    <property type="component" value="Chromosome"/>
</dbReference>
<dbReference type="InterPro" id="IPR020845">
    <property type="entry name" value="AMP-binding_CS"/>
</dbReference>
<dbReference type="PANTHER" id="PTHR43201:SF32">
    <property type="entry name" value="2-SUCCINYLBENZOATE--COA LIGASE, CHLOROPLASTIC_PEROXISOMAL"/>
    <property type="match status" value="1"/>
</dbReference>
<evidence type="ECO:0000259" key="2">
    <source>
        <dbReference type="Pfam" id="PF13193"/>
    </source>
</evidence>
<dbReference type="Gene3D" id="3.40.50.12780">
    <property type="entry name" value="N-terminal domain of ligase-like"/>
    <property type="match status" value="1"/>
</dbReference>
<dbReference type="InterPro" id="IPR000873">
    <property type="entry name" value="AMP-dep_synth/lig_dom"/>
</dbReference>
<name>A0ABY5AGE7_9ACTO</name>
<dbReference type="Gene3D" id="3.30.300.30">
    <property type="match status" value="1"/>
</dbReference>
<keyword evidence="4" id="KW-1185">Reference proteome</keyword>
<sequence>MNQFGARFNPAHALDLAALSHPDRISIHYGSGFLTVKQAALRTQQLATLLTELGVGVNDIVVLVARNSPYHMLLHVACARIGAIFAPVSYRFPTPELAALFDFIAPVVVVADPETARSFTGRLPENAFIIDDDEFAPLTTQDAPKWRRLQESYADAPASTAPVTPAQPDDGGALLFTSGSTGRPKGVRLTHEQLWWGSQNFREGFEYSNHDVELVTVPLSHIGGFNGTTLDLFSHGGCIVIIREFDPQLVLQALERHRVAIMFAVPTIYAALLAHRSFAEFDLRHLRLPLIGGAVCPPALLTRMEEQGLAPLNVWGMTEAAAAGFMLSPDLLPQARGAIGIPFAHVQGRIVDSDGQDADFGELLIAGPNVVDQYWHDADYSSQAFRDGWLYTGDLARRDENGFVWIMGRVRYQINTGGEKVIPEEVTNVLVQMPQIADASVVGIPDPVWGEIVAAAVIATPGHESPSVEQIRDFVAAHIARYKAPRRIAVVENLPTNANGKVDIAAVKDLFA</sequence>
<feature type="domain" description="AMP-binding enzyme C-terminal" evidence="2">
    <location>
        <begin position="425"/>
        <end position="501"/>
    </location>
</feature>
<feature type="domain" description="AMP-dependent synthetase/ligase" evidence="1">
    <location>
        <begin position="17"/>
        <end position="375"/>
    </location>
</feature>
<evidence type="ECO:0000313" key="4">
    <source>
        <dbReference type="Proteomes" id="UP001056109"/>
    </source>
</evidence>
<organism evidence="3 4">
    <name type="scientific">Arcanobacterium pinnipediorum</name>
    <dbReference type="NCBI Taxonomy" id="1503041"/>
    <lineage>
        <taxon>Bacteria</taxon>
        <taxon>Bacillati</taxon>
        <taxon>Actinomycetota</taxon>
        <taxon>Actinomycetes</taxon>
        <taxon>Actinomycetales</taxon>
        <taxon>Actinomycetaceae</taxon>
        <taxon>Arcanobacterium</taxon>
    </lineage>
</organism>
<dbReference type="PANTHER" id="PTHR43201">
    <property type="entry name" value="ACYL-COA SYNTHETASE"/>
    <property type="match status" value="1"/>
</dbReference>
<dbReference type="InterPro" id="IPR025110">
    <property type="entry name" value="AMP-bd_C"/>
</dbReference>
<protein>
    <submittedName>
        <fullName evidence="3">AMP-binding protein</fullName>
    </submittedName>
</protein>
<dbReference type="RefSeq" id="WP_252673021.1">
    <property type="nucleotide sequence ID" value="NZ_CP099547.1"/>
</dbReference>
<dbReference type="EMBL" id="CP099547">
    <property type="protein sequence ID" value="USR79147.1"/>
    <property type="molecule type" value="Genomic_DNA"/>
</dbReference>
<accession>A0ABY5AGE7</accession>
<proteinExistence type="predicted"/>
<dbReference type="Pfam" id="PF00501">
    <property type="entry name" value="AMP-binding"/>
    <property type="match status" value="1"/>
</dbReference>
<evidence type="ECO:0000313" key="3">
    <source>
        <dbReference type="EMBL" id="USR79147.1"/>
    </source>
</evidence>
<dbReference type="InterPro" id="IPR042099">
    <property type="entry name" value="ANL_N_sf"/>
</dbReference>
<evidence type="ECO:0000259" key="1">
    <source>
        <dbReference type="Pfam" id="PF00501"/>
    </source>
</evidence>